<keyword evidence="7 10" id="KW-1133">Transmembrane helix</keyword>
<dbReference type="GO" id="GO:0017004">
    <property type="term" value="P:cytochrome complex assembly"/>
    <property type="evidence" value="ECO:0007669"/>
    <property type="project" value="UniProtKB-KW"/>
</dbReference>
<comment type="subcellular location">
    <subcellularLocation>
        <location evidence="1">Cell inner membrane</location>
        <topology evidence="1">Multi-pass membrane protein</topology>
    </subcellularLocation>
</comment>
<evidence type="ECO:0000256" key="4">
    <source>
        <dbReference type="ARBA" id="ARBA00022519"/>
    </source>
</evidence>
<dbReference type="PANTHER" id="PTHR43653">
    <property type="entry name" value="CYTOCHROME C ASSEMBLY PROTEIN-RELATED"/>
    <property type="match status" value="1"/>
</dbReference>
<feature type="transmembrane region" description="Helical" evidence="10">
    <location>
        <begin position="176"/>
        <end position="196"/>
    </location>
</feature>
<feature type="domain" description="Cytochrome c assembly protein" evidence="11">
    <location>
        <begin position="89"/>
        <end position="296"/>
    </location>
</feature>
<dbReference type="PANTHER" id="PTHR43653:SF1">
    <property type="entry name" value="CYTOCHROME C-TYPE BIOGENESIS PROTEIN CCMF"/>
    <property type="match status" value="1"/>
</dbReference>
<dbReference type="InterPro" id="IPR032523">
    <property type="entry name" value="CcmF_C"/>
</dbReference>
<feature type="transmembrane region" description="Helical" evidence="10">
    <location>
        <begin position="208"/>
        <end position="230"/>
    </location>
</feature>
<protein>
    <submittedName>
        <fullName evidence="13">Cytochrome c-type biogenesis protein CcmF</fullName>
    </submittedName>
</protein>
<comment type="similarity">
    <text evidence="2">Belongs to the CcmF/CycK/Ccl1/NrfE/CcsA family.</text>
</comment>
<feature type="transmembrane region" description="Helical" evidence="10">
    <location>
        <begin position="395"/>
        <end position="414"/>
    </location>
</feature>
<dbReference type="GO" id="GO:0020037">
    <property type="term" value="F:heme binding"/>
    <property type="evidence" value="ECO:0007669"/>
    <property type="project" value="InterPro"/>
</dbReference>
<evidence type="ECO:0000256" key="9">
    <source>
        <dbReference type="ARBA" id="ARBA00037230"/>
    </source>
</evidence>
<evidence type="ECO:0000256" key="7">
    <source>
        <dbReference type="ARBA" id="ARBA00022989"/>
    </source>
</evidence>
<keyword evidence="6" id="KW-0201">Cytochrome c-type biogenesis</keyword>
<name>A0A2H9T9Z4_9ZZZZ</name>
<keyword evidence="3" id="KW-1003">Cell membrane</keyword>
<feature type="transmembrane region" description="Helical" evidence="10">
    <location>
        <begin position="617"/>
        <end position="636"/>
    </location>
</feature>
<evidence type="ECO:0000259" key="12">
    <source>
        <dbReference type="Pfam" id="PF16327"/>
    </source>
</evidence>
<feature type="transmembrane region" description="Helical" evidence="10">
    <location>
        <begin position="450"/>
        <end position="471"/>
    </location>
</feature>
<feature type="transmembrane region" description="Helical" evidence="10">
    <location>
        <begin position="426"/>
        <end position="444"/>
    </location>
</feature>
<evidence type="ECO:0000256" key="8">
    <source>
        <dbReference type="ARBA" id="ARBA00023136"/>
    </source>
</evidence>
<evidence type="ECO:0000256" key="10">
    <source>
        <dbReference type="SAM" id="Phobius"/>
    </source>
</evidence>
<feature type="transmembrane region" description="Helical" evidence="10">
    <location>
        <begin position="250"/>
        <end position="266"/>
    </location>
</feature>
<dbReference type="AlphaFoldDB" id="A0A2H9T9Z4"/>
<dbReference type="PRINTS" id="PR01411">
    <property type="entry name" value="CCMFBIOGNSIS"/>
</dbReference>
<feature type="transmembrane region" description="Helical" evidence="10">
    <location>
        <begin position="313"/>
        <end position="332"/>
    </location>
</feature>
<feature type="transmembrane region" description="Helical" evidence="10">
    <location>
        <begin position="41"/>
        <end position="63"/>
    </location>
</feature>
<reference evidence="13" key="1">
    <citation type="journal article" date="2017" name="Appl. Environ. Microbiol.">
        <title>Molecular characterization of an Endozoicomonas-like organism causing infection in king scallop Pecten maximus L.</title>
        <authorList>
            <person name="Cano I."/>
            <person name="van Aerle R."/>
            <person name="Ross S."/>
            <person name="Verner-Jeffreys D.W."/>
            <person name="Paley R.K."/>
            <person name="Rimmer G."/>
            <person name="Ryder D."/>
            <person name="Hooper P."/>
            <person name="Stone D."/>
            <person name="Feist S.W."/>
        </authorList>
    </citation>
    <scope>NUCLEOTIDE SEQUENCE</scope>
</reference>
<feature type="transmembrane region" description="Helical" evidence="10">
    <location>
        <begin position="6"/>
        <end position="29"/>
    </location>
</feature>
<organism evidence="13">
    <name type="scientific">invertebrate metagenome</name>
    <dbReference type="NCBI Taxonomy" id="1711999"/>
    <lineage>
        <taxon>unclassified sequences</taxon>
        <taxon>metagenomes</taxon>
        <taxon>organismal metagenomes</taxon>
    </lineage>
</organism>
<keyword evidence="5 10" id="KW-0812">Transmembrane</keyword>
<proteinExistence type="inferred from homology"/>
<evidence type="ECO:0000256" key="2">
    <source>
        <dbReference type="ARBA" id="ARBA00009186"/>
    </source>
</evidence>
<evidence type="ECO:0000256" key="1">
    <source>
        <dbReference type="ARBA" id="ARBA00004429"/>
    </source>
</evidence>
<evidence type="ECO:0000313" key="13">
    <source>
        <dbReference type="EMBL" id="PJE80017.1"/>
    </source>
</evidence>
<feature type="transmembrane region" description="Helical" evidence="10">
    <location>
        <begin position="275"/>
        <end position="293"/>
    </location>
</feature>
<evidence type="ECO:0000259" key="11">
    <source>
        <dbReference type="Pfam" id="PF01578"/>
    </source>
</evidence>
<feature type="transmembrane region" description="Helical" evidence="10">
    <location>
        <begin position="119"/>
        <end position="142"/>
    </location>
</feature>
<comment type="function">
    <text evidence="9">Required for the biogenesis of c-type cytochromes. Possible subunit of a heme lyase.</text>
</comment>
<dbReference type="PRINTS" id="PR01410">
    <property type="entry name" value="CCBIOGENESIS"/>
</dbReference>
<sequence>MIPELGLFSLILALCIATILTLLPLIGSIKQYTSWMNLAKPLAIGLFFFVFMAFMILICAFLSDDFSVDYVARHSNSLLPIYYKVSAVWGGHEGSLLLWILILSGWTAAVALKKHLFPYPLYVNALSVLGAISTGFLLFILFTSNPFIRLLPFPPTDGADLNPLLQDIGLIIHPPLLYMGYVGFSVAYALAVAVLIEGKPDTSWARILRPWTTAAWCFLTLGIALGSWWAYYELGWGGWWFWDPVENASLIPWLTGTALIHSLAITEKRGLFSSWTLLLAIFCFSLSLLGTFLVRSGILTSVHAFSNDPDRGIFILIYLLCVTGAALLLFALRIPNLHKITVFSWCSRETLLLLNNILLTVSAATVLFGTLFPLILETLDAGMISVGPPYFNQTFTPIALLLALSLGFGILLQWKKDNSLMLIRKSTALLILCVAGGMLLYLLFHDSLSTLSVISIMLALWIISTLFYDIFYRKRRASLMARLKIHRRSFYGMHMAHLGLAITIIGVSVSSTGSTQQDLRMAPGDTTTVNDYTFTFQGTKIKNGPNYVSDYSTFLVHKNNNTVARLHPEKRFFPVTGMIMTEAAIDTTPARDLYVALGEPLDEQKKSWAVRIYVKPFIAWIWAGAFLMAAGGALAVSDKRYRAKRKHLKTTKNTALELNGKCL</sequence>
<dbReference type="InterPro" id="IPR003568">
    <property type="entry name" value="Cyt_c_biogenesis_CcmF"/>
</dbReference>
<dbReference type="InterPro" id="IPR002541">
    <property type="entry name" value="Cyt_c_assembly"/>
</dbReference>
<keyword evidence="8 10" id="KW-0472">Membrane</keyword>
<evidence type="ECO:0000256" key="3">
    <source>
        <dbReference type="ARBA" id="ARBA00022475"/>
    </source>
</evidence>
<gene>
    <name evidence="13" type="primary">ccmF</name>
    <name evidence="13" type="ORF">CI610_00998</name>
</gene>
<dbReference type="Pfam" id="PF16327">
    <property type="entry name" value="CcmF_C"/>
    <property type="match status" value="1"/>
</dbReference>
<dbReference type="NCBIfam" id="TIGR00353">
    <property type="entry name" value="nrfE"/>
    <property type="match status" value="1"/>
</dbReference>
<accession>A0A2H9T9Z4</accession>
<evidence type="ECO:0000256" key="6">
    <source>
        <dbReference type="ARBA" id="ARBA00022748"/>
    </source>
</evidence>
<dbReference type="InterPro" id="IPR003567">
    <property type="entry name" value="Cyt_c_biogenesis"/>
</dbReference>
<feature type="transmembrane region" description="Helical" evidence="10">
    <location>
        <begin position="96"/>
        <end position="112"/>
    </location>
</feature>
<dbReference type="GO" id="GO:0015232">
    <property type="term" value="F:heme transmembrane transporter activity"/>
    <property type="evidence" value="ECO:0007669"/>
    <property type="project" value="InterPro"/>
</dbReference>
<dbReference type="GO" id="GO:0005886">
    <property type="term" value="C:plasma membrane"/>
    <property type="evidence" value="ECO:0007669"/>
    <property type="project" value="UniProtKB-SubCell"/>
</dbReference>
<dbReference type="EMBL" id="NSIT01000036">
    <property type="protein sequence ID" value="PJE80017.1"/>
    <property type="molecule type" value="Genomic_DNA"/>
</dbReference>
<evidence type="ECO:0000256" key="5">
    <source>
        <dbReference type="ARBA" id="ARBA00022692"/>
    </source>
</evidence>
<feature type="transmembrane region" description="Helical" evidence="10">
    <location>
        <begin position="353"/>
        <end position="375"/>
    </location>
</feature>
<dbReference type="Pfam" id="PF01578">
    <property type="entry name" value="Cytochrom_C_asm"/>
    <property type="match status" value="1"/>
</dbReference>
<dbReference type="NCBIfam" id="NF007691">
    <property type="entry name" value="PRK10369.1"/>
    <property type="match status" value="1"/>
</dbReference>
<feature type="transmembrane region" description="Helical" evidence="10">
    <location>
        <begin position="491"/>
        <end position="511"/>
    </location>
</feature>
<comment type="caution">
    <text evidence="13">The sequence shown here is derived from an EMBL/GenBank/DDBJ whole genome shotgun (WGS) entry which is preliminary data.</text>
</comment>
<keyword evidence="4" id="KW-0997">Cell inner membrane</keyword>
<feature type="domain" description="Cytochrome c-type biogenesis protein CcmF C-terminal" evidence="12">
    <location>
        <begin position="316"/>
        <end position="639"/>
    </location>
</feature>